<comment type="caution">
    <text evidence="2">The sequence shown here is derived from an EMBL/GenBank/DDBJ whole genome shotgun (WGS) entry which is preliminary data.</text>
</comment>
<dbReference type="Proteomes" id="UP000254925">
    <property type="component" value="Unassembled WGS sequence"/>
</dbReference>
<keyword evidence="2" id="KW-0449">Lipoprotein</keyword>
<protein>
    <submittedName>
        <fullName evidence="2">Putative lipoprotein with Yx(FWY)xxD motif</fullName>
    </submittedName>
</protein>
<evidence type="ECO:0000313" key="2">
    <source>
        <dbReference type="EMBL" id="RDI62138.1"/>
    </source>
</evidence>
<dbReference type="InterPro" id="IPR014558">
    <property type="entry name" value="UCP029720"/>
</dbReference>
<dbReference type="PIRSF" id="PIRSF029720">
    <property type="entry name" value="UCP029720"/>
    <property type="match status" value="1"/>
</dbReference>
<evidence type="ECO:0000256" key="1">
    <source>
        <dbReference type="SAM" id="SignalP"/>
    </source>
</evidence>
<feature type="signal peptide" evidence="1">
    <location>
        <begin position="1"/>
        <end position="22"/>
    </location>
</feature>
<sequence length="128" mass="13292">MKLSACSIILSATLLAATGAAAQSMAPAKVADTTKGKALVDAKGMTLYTFDRDAAGKSNCNGTCAQNWPPLMAPANAAASGDWSVVKRDDGSMQWAYKGKPLYTWVKDTKAGDVTGDGVNQVWHVAAP</sequence>
<dbReference type="EMBL" id="QQBB01000001">
    <property type="protein sequence ID" value="RDI62138.1"/>
    <property type="molecule type" value="Genomic_DNA"/>
</dbReference>
<dbReference type="PANTHER" id="PTHR39335">
    <property type="entry name" value="BLL4220 PROTEIN"/>
    <property type="match status" value="1"/>
</dbReference>
<accession>A0A370HUE9</accession>
<reference evidence="2 3" key="1">
    <citation type="submission" date="2018-07" db="EMBL/GenBank/DDBJ databases">
        <title>Genomic Encyclopedia of Type Strains, Phase IV (KMG-IV): sequencing the most valuable type-strain genomes for metagenomic binning, comparative biology and taxonomic classification.</title>
        <authorList>
            <person name="Goeker M."/>
        </authorList>
    </citation>
    <scope>NUCLEOTIDE SEQUENCE [LARGE SCALE GENOMIC DNA]</scope>
    <source>
        <strain evidence="2 3">DSM 14364</strain>
    </source>
</reference>
<dbReference type="GO" id="GO:0043448">
    <property type="term" value="P:alkane catabolic process"/>
    <property type="evidence" value="ECO:0007669"/>
    <property type="project" value="TreeGrafter"/>
</dbReference>
<dbReference type="Pfam" id="PF03640">
    <property type="entry name" value="Lipoprotein_15"/>
    <property type="match status" value="2"/>
</dbReference>
<dbReference type="InterPro" id="IPR005297">
    <property type="entry name" value="Lipoprotein_repeat"/>
</dbReference>
<organism evidence="2 3">
    <name type="scientific">Microvirga subterranea</name>
    <dbReference type="NCBI Taxonomy" id="186651"/>
    <lineage>
        <taxon>Bacteria</taxon>
        <taxon>Pseudomonadati</taxon>
        <taxon>Pseudomonadota</taxon>
        <taxon>Alphaproteobacteria</taxon>
        <taxon>Hyphomicrobiales</taxon>
        <taxon>Methylobacteriaceae</taxon>
        <taxon>Microvirga</taxon>
    </lineage>
</organism>
<evidence type="ECO:0000313" key="3">
    <source>
        <dbReference type="Proteomes" id="UP000254925"/>
    </source>
</evidence>
<keyword evidence="3" id="KW-1185">Reference proteome</keyword>
<dbReference type="AlphaFoldDB" id="A0A370HUE9"/>
<dbReference type="RefSeq" id="WP_114768289.1">
    <property type="nucleotide sequence ID" value="NZ_QQBB01000001.1"/>
</dbReference>
<feature type="chain" id="PRO_5017083633" evidence="1">
    <location>
        <begin position="23"/>
        <end position="128"/>
    </location>
</feature>
<dbReference type="OrthoDB" id="9800666at2"/>
<gene>
    <name evidence="2" type="ORF">DES45_101405</name>
</gene>
<proteinExistence type="predicted"/>
<name>A0A370HUE9_9HYPH</name>
<dbReference type="PANTHER" id="PTHR39335:SF1">
    <property type="entry name" value="BLL4220 PROTEIN"/>
    <property type="match status" value="1"/>
</dbReference>
<keyword evidence="1" id="KW-0732">Signal</keyword>